<reference evidence="4" key="1">
    <citation type="submission" date="2014-08" db="EMBL/GenBank/DDBJ databases">
        <authorList>
            <person name="Edwards T."/>
        </authorList>
    </citation>
    <scope>NUCLEOTIDE SEQUENCE [LARGE SCALE GENOMIC DNA]</scope>
</reference>
<proteinExistence type="predicted"/>
<dbReference type="EMBL" id="CCND01000011">
    <property type="protein sequence ID" value="CDX54505.1"/>
    <property type="molecule type" value="Genomic_DNA"/>
</dbReference>
<keyword evidence="1" id="KW-0233">DNA recombination</keyword>
<evidence type="ECO:0000313" key="3">
    <source>
        <dbReference type="EMBL" id="CDX54505.1"/>
    </source>
</evidence>
<protein>
    <submittedName>
        <fullName evidence="3">Putative Integrase family protein</fullName>
    </submittedName>
</protein>
<dbReference type="InterPro" id="IPR013762">
    <property type="entry name" value="Integrase-like_cat_sf"/>
</dbReference>
<dbReference type="GO" id="GO:0006310">
    <property type="term" value="P:DNA recombination"/>
    <property type="evidence" value="ECO:0007669"/>
    <property type="project" value="UniProtKB-KW"/>
</dbReference>
<name>A0A0K2VVJ4_MESPL</name>
<sequence>MPKKSPHPHVAWRDGRPRFQPGPELRAAGHKAKDLRHDGGRWFSRGEAVDWSDAFVKQLAAARKADQAKAKAAVVAAPRYGRPALFTVGQMFEDWYRSPKFQLPTDPEERRRQVQAKIVYAPKSIVDYKQKARVIEDDHPDLYASPVDALEQAVVFAFYEQLVAARGLATARGVIATLSVALAWAKRRGKTKFRMNNGVNPAQDLGMSTPPPRVRFGTRTEIYTLVAVADHVEWYEVGDMTLLGVWTGQRQRDRLDLEDRGLLNGRRIFRQSKTGAVVAIRQAPELERRLAASQERRRAAKAEALLAAETLEERRAVERRFARVILNELVDKRFGKCLWQTYQGQTYSHRFQDVRDLAVKGIRAENGVDWLIKPCPSLADFIEPDLRDTAVTWLALAGATVPEICSITGHSFDSATRILKHYLARHPEMADAAIAKMIAWHEADGETEIGL</sequence>
<dbReference type="AlphaFoldDB" id="A0A0K2VVJ4"/>
<dbReference type="Gene3D" id="1.10.443.10">
    <property type="entry name" value="Intergrase catalytic core"/>
    <property type="match status" value="1"/>
</dbReference>
<evidence type="ECO:0000256" key="2">
    <source>
        <dbReference type="SAM" id="MobiDB-lite"/>
    </source>
</evidence>
<gene>
    <name evidence="3" type="ORF">MPL1032_190125</name>
</gene>
<dbReference type="Proteomes" id="UP000182888">
    <property type="component" value="Unassembled WGS sequence"/>
</dbReference>
<evidence type="ECO:0000313" key="4">
    <source>
        <dbReference type="Proteomes" id="UP000182888"/>
    </source>
</evidence>
<dbReference type="GO" id="GO:0003677">
    <property type="term" value="F:DNA binding"/>
    <property type="evidence" value="ECO:0007669"/>
    <property type="project" value="InterPro"/>
</dbReference>
<organism evidence="3 4">
    <name type="scientific">Mesorhizobium plurifarium</name>
    <dbReference type="NCBI Taxonomy" id="69974"/>
    <lineage>
        <taxon>Bacteria</taxon>
        <taxon>Pseudomonadati</taxon>
        <taxon>Pseudomonadota</taxon>
        <taxon>Alphaproteobacteria</taxon>
        <taxon>Hyphomicrobiales</taxon>
        <taxon>Phyllobacteriaceae</taxon>
        <taxon>Mesorhizobium</taxon>
    </lineage>
</organism>
<evidence type="ECO:0000256" key="1">
    <source>
        <dbReference type="ARBA" id="ARBA00023172"/>
    </source>
</evidence>
<dbReference type="GO" id="GO:0015074">
    <property type="term" value="P:DNA integration"/>
    <property type="evidence" value="ECO:0007669"/>
    <property type="project" value="InterPro"/>
</dbReference>
<dbReference type="InterPro" id="IPR011010">
    <property type="entry name" value="DNA_brk_join_enz"/>
</dbReference>
<feature type="region of interest" description="Disordered" evidence="2">
    <location>
        <begin position="1"/>
        <end position="31"/>
    </location>
</feature>
<accession>A0A0K2VVJ4</accession>
<dbReference type="SUPFAM" id="SSF56349">
    <property type="entry name" value="DNA breaking-rejoining enzymes"/>
    <property type="match status" value="1"/>
</dbReference>